<evidence type="ECO:0000313" key="1">
    <source>
        <dbReference type="EMBL" id="VEL20701.1"/>
    </source>
</evidence>
<name>A0A448WUU4_9PLAT</name>
<dbReference type="AlphaFoldDB" id="A0A448WUU4"/>
<evidence type="ECO:0000313" key="2">
    <source>
        <dbReference type="Proteomes" id="UP000784294"/>
    </source>
</evidence>
<sequence length="84" mass="9245">MRLAQLYHVIGAVSASTSAFGRGLHAPPSDRSNPHLVRTISLFAPPTQTTLYFASTPPSFFLSNDEPVHLLLGLEHHHRTNVPF</sequence>
<keyword evidence="2" id="KW-1185">Reference proteome</keyword>
<comment type="caution">
    <text evidence="1">The sequence shown here is derived from an EMBL/GenBank/DDBJ whole genome shotgun (WGS) entry which is preliminary data.</text>
</comment>
<gene>
    <name evidence="1" type="ORF">PXEA_LOCUS14141</name>
</gene>
<dbReference type="Proteomes" id="UP000784294">
    <property type="component" value="Unassembled WGS sequence"/>
</dbReference>
<dbReference type="EMBL" id="CAAALY010047637">
    <property type="protein sequence ID" value="VEL20701.1"/>
    <property type="molecule type" value="Genomic_DNA"/>
</dbReference>
<protein>
    <submittedName>
        <fullName evidence="1">Uncharacterized protein</fullName>
    </submittedName>
</protein>
<reference evidence="1" key="1">
    <citation type="submission" date="2018-11" db="EMBL/GenBank/DDBJ databases">
        <authorList>
            <consortium name="Pathogen Informatics"/>
        </authorList>
    </citation>
    <scope>NUCLEOTIDE SEQUENCE</scope>
</reference>
<accession>A0A448WUU4</accession>
<proteinExistence type="predicted"/>
<organism evidence="1 2">
    <name type="scientific">Protopolystoma xenopodis</name>
    <dbReference type="NCBI Taxonomy" id="117903"/>
    <lineage>
        <taxon>Eukaryota</taxon>
        <taxon>Metazoa</taxon>
        <taxon>Spiralia</taxon>
        <taxon>Lophotrochozoa</taxon>
        <taxon>Platyhelminthes</taxon>
        <taxon>Monogenea</taxon>
        <taxon>Polyopisthocotylea</taxon>
        <taxon>Polystomatidea</taxon>
        <taxon>Polystomatidae</taxon>
        <taxon>Protopolystoma</taxon>
    </lineage>
</organism>